<accession>A0A6G1BKN7</accession>
<dbReference type="EMBL" id="SPHZ02000012">
    <property type="protein sequence ID" value="KAF0888361.1"/>
    <property type="molecule type" value="Genomic_DNA"/>
</dbReference>
<name>A0A6G1BKN7_9ORYZ</name>
<reference evidence="1 2" key="1">
    <citation type="submission" date="2019-11" db="EMBL/GenBank/DDBJ databases">
        <title>Whole genome sequence of Oryza granulata.</title>
        <authorList>
            <person name="Li W."/>
        </authorList>
    </citation>
    <scope>NUCLEOTIDE SEQUENCE [LARGE SCALE GENOMIC DNA]</scope>
    <source>
        <strain evidence="2">cv. Menghai</strain>
        <tissue evidence="1">Leaf</tissue>
    </source>
</reference>
<dbReference type="GO" id="GO:0008139">
    <property type="term" value="F:nuclear localization sequence binding"/>
    <property type="evidence" value="ECO:0007669"/>
    <property type="project" value="InterPro"/>
</dbReference>
<dbReference type="GO" id="GO:0005643">
    <property type="term" value="C:nuclear pore"/>
    <property type="evidence" value="ECO:0007669"/>
    <property type="project" value="InterPro"/>
</dbReference>
<dbReference type="GO" id="GO:0017056">
    <property type="term" value="F:structural constituent of nuclear pore"/>
    <property type="evidence" value="ECO:0007669"/>
    <property type="project" value="InterPro"/>
</dbReference>
<dbReference type="Proteomes" id="UP000479710">
    <property type="component" value="Unassembled WGS sequence"/>
</dbReference>
<sequence length="433" mass="47821">MQVDSPPPSRALHMPMIQGPVTSHQQQLALSAVLRELERRHAALRQLQLQVWAAEAARQQSQQLRLYTVEGTAAGYGTKWAELHPQSQELLLHIENKMREYKHESDLLDQCRCLYDPSMSNRNFELFACQISQEIGSTSTIMDREMASIQSLMVVVKEMMRNADSAARSYIKLRPNFIHRYSGITADAGFAHRAGLSGAPTDFNQPSATVPTFDFYSGAAMRPSPFMQHTVSKFVNHLEECSRMVGQLEQLIQIKNDTKYSNAFESLSIVVPNVYVYLIHVASQVENLHQYAEIMRTHYRNVWRLMGDCRDPFLEADRREATKQEAAARIVHPTGVGVSMLASQPWQSSSPTGATSSSTCAILQTSPAPSPRTFSSSGSMLQPTPFGSASTLALGSTPARFASSASFSALGGTPLFRTPLGGILLHNILCVTG</sequence>
<evidence type="ECO:0000313" key="2">
    <source>
        <dbReference type="Proteomes" id="UP000479710"/>
    </source>
</evidence>
<comment type="caution">
    <text evidence="1">The sequence shown here is derived from an EMBL/GenBank/DDBJ whole genome shotgun (WGS) entry which is preliminary data.</text>
</comment>
<proteinExistence type="predicted"/>
<evidence type="ECO:0000313" key="1">
    <source>
        <dbReference type="EMBL" id="KAF0888361.1"/>
    </source>
</evidence>
<dbReference type="OrthoDB" id="2538017at2759"/>
<gene>
    <name evidence="1" type="ORF">E2562_014184</name>
</gene>
<dbReference type="Gene3D" id="6.10.140.1350">
    <property type="match status" value="1"/>
</dbReference>
<dbReference type="AlphaFoldDB" id="A0A6G1BKN7"/>
<keyword evidence="2" id="KW-1185">Reference proteome</keyword>
<protein>
    <submittedName>
        <fullName evidence="1">Uncharacterized protein</fullName>
    </submittedName>
</protein>
<dbReference type="PANTHER" id="PTHR13437">
    <property type="entry name" value="NUCLEOPORIN P58/P45 NUCLEOPORIN-LIKE PROTEIN 1"/>
    <property type="match status" value="1"/>
</dbReference>
<dbReference type="PANTHER" id="PTHR13437:SF6">
    <property type="entry name" value="DUF632 DOMAIN-CONTAINING PROTEIN"/>
    <property type="match status" value="1"/>
</dbReference>
<organism evidence="1 2">
    <name type="scientific">Oryza meyeriana var. granulata</name>
    <dbReference type="NCBI Taxonomy" id="110450"/>
    <lineage>
        <taxon>Eukaryota</taxon>
        <taxon>Viridiplantae</taxon>
        <taxon>Streptophyta</taxon>
        <taxon>Embryophyta</taxon>
        <taxon>Tracheophyta</taxon>
        <taxon>Spermatophyta</taxon>
        <taxon>Magnoliopsida</taxon>
        <taxon>Liliopsida</taxon>
        <taxon>Poales</taxon>
        <taxon>Poaceae</taxon>
        <taxon>BOP clade</taxon>
        <taxon>Oryzoideae</taxon>
        <taxon>Oryzeae</taxon>
        <taxon>Oryzinae</taxon>
        <taxon>Oryza</taxon>
        <taxon>Oryza meyeriana</taxon>
    </lineage>
</organism>
<dbReference type="InterPro" id="IPR024882">
    <property type="entry name" value="NUP58/p45/49"/>
</dbReference>